<dbReference type="PANTHER" id="PTHR45955:SF1">
    <property type="entry name" value="PHOSPHOACETYLGLUCOSAMINE MUTASE"/>
    <property type="match status" value="1"/>
</dbReference>
<dbReference type="Pfam" id="PF00408">
    <property type="entry name" value="PGM_PMM_IV"/>
    <property type="match status" value="1"/>
</dbReference>
<keyword evidence="5 10" id="KW-0479">Metal-binding</keyword>
<dbReference type="InterPro" id="IPR049022">
    <property type="entry name" value="AMG1_III"/>
</dbReference>
<organism evidence="14 15">
    <name type="scientific">Coccomyxa subellipsoidea</name>
    <dbReference type="NCBI Taxonomy" id="248742"/>
    <lineage>
        <taxon>Eukaryota</taxon>
        <taxon>Viridiplantae</taxon>
        <taxon>Chlorophyta</taxon>
        <taxon>core chlorophytes</taxon>
        <taxon>Trebouxiophyceae</taxon>
        <taxon>Trebouxiophyceae incertae sedis</taxon>
        <taxon>Coccomyxaceae</taxon>
        <taxon>Coccomyxa</taxon>
    </lineage>
</organism>
<dbReference type="SUPFAM" id="SSF53738">
    <property type="entry name" value="Phosphoglucomutase, first 3 domains"/>
    <property type="match status" value="2"/>
</dbReference>
<dbReference type="SUPFAM" id="SSF55957">
    <property type="entry name" value="Phosphoglucomutase, C-terminal domain"/>
    <property type="match status" value="1"/>
</dbReference>
<dbReference type="InterPro" id="IPR005843">
    <property type="entry name" value="A-D-PHexomutase_C"/>
</dbReference>
<comment type="function">
    <text evidence="10">Interconverts GlcNAc-6-P and GlcNAc-1-P.</text>
</comment>
<dbReference type="PROSITE" id="PS00710">
    <property type="entry name" value="PGM_PMM"/>
    <property type="match status" value="1"/>
</dbReference>
<comment type="caution">
    <text evidence="14">The sequence shown here is derived from an EMBL/GenBank/DDBJ whole genome shotgun (WGS) entry which is preliminary data.</text>
</comment>
<dbReference type="PANTHER" id="PTHR45955">
    <property type="entry name" value="PHOSPHOACETYLGLUCOSAMINE MUTASE"/>
    <property type="match status" value="1"/>
</dbReference>
<evidence type="ECO:0000256" key="2">
    <source>
        <dbReference type="ARBA" id="ARBA00004865"/>
    </source>
</evidence>
<dbReference type="EMBL" id="JALJOT010000012">
    <property type="protein sequence ID" value="KAK9904678.1"/>
    <property type="molecule type" value="Genomic_DNA"/>
</dbReference>
<dbReference type="PIRSF" id="PIRSF016408">
    <property type="entry name" value="PAGM"/>
    <property type="match status" value="1"/>
</dbReference>
<dbReference type="InterPro" id="IPR016657">
    <property type="entry name" value="PAGM"/>
</dbReference>
<comment type="catalytic activity">
    <reaction evidence="1 10">
        <text>N-acetyl-alpha-D-glucosamine 1-phosphate = N-acetyl-D-glucosamine 6-phosphate</text>
        <dbReference type="Rhea" id="RHEA:23804"/>
        <dbReference type="ChEBI" id="CHEBI:57513"/>
        <dbReference type="ChEBI" id="CHEBI:57776"/>
        <dbReference type="EC" id="5.4.2.3"/>
    </reaction>
</comment>
<dbReference type="Gene3D" id="3.40.120.10">
    <property type="entry name" value="Alpha-D-Glucose-1,6-Bisphosphate, subunit A, domain 3"/>
    <property type="match status" value="3"/>
</dbReference>
<comment type="cofactor">
    <cofactor evidence="10">
        <name>Mg(2+)</name>
        <dbReference type="ChEBI" id="CHEBI:18420"/>
    </cofactor>
    <text evidence="10">Binds 1 Mg(2+) ion per subunit.</text>
</comment>
<feature type="domain" description="Alpha-D-phosphohexomutase C-terminal" evidence="11">
    <location>
        <begin position="479"/>
        <end position="519"/>
    </location>
</feature>
<protein>
    <recommendedName>
        <fullName evidence="4 10">Phosphoacetylglucosamine mutase</fullName>
        <shortName evidence="10">PAGM</shortName>
        <ecNumber evidence="4 10">5.4.2.3</ecNumber>
    </recommendedName>
    <alternativeName>
        <fullName evidence="9 10">Acetylglucosamine phosphomutase</fullName>
    </alternativeName>
    <alternativeName>
        <fullName evidence="8 10">N-acetylglucosamine-phosphate mutase</fullName>
    </alternativeName>
</protein>
<evidence type="ECO:0000259" key="13">
    <source>
        <dbReference type="Pfam" id="PF21404"/>
    </source>
</evidence>
<dbReference type="EC" id="5.4.2.3" evidence="4 10"/>
<dbReference type="InterPro" id="IPR016066">
    <property type="entry name" value="A-D-PHexomutase_CS"/>
</dbReference>
<evidence type="ECO:0000256" key="10">
    <source>
        <dbReference type="PIRNR" id="PIRNR016408"/>
    </source>
</evidence>
<evidence type="ECO:0000256" key="8">
    <source>
        <dbReference type="ARBA" id="ARBA00031926"/>
    </source>
</evidence>
<evidence type="ECO:0000259" key="12">
    <source>
        <dbReference type="Pfam" id="PF02878"/>
    </source>
</evidence>
<evidence type="ECO:0000256" key="1">
    <source>
        <dbReference type="ARBA" id="ARBA00000558"/>
    </source>
</evidence>
<dbReference type="Pfam" id="PF21404">
    <property type="entry name" value="AMG1_III"/>
    <property type="match status" value="1"/>
</dbReference>
<feature type="domain" description="Phosphoacetylglucosamine mutase AMG1" evidence="13">
    <location>
        <begin position="293"/>
        <end position="430"/>
    </location>
</feature>
<evidence type="ECO:0000256" key="4">
    <source>
        <dbReference type="ARBA" id="ARBA00012731"/>
    </source>
</evidence>
<dbReference type="Gene3D" id="3.30.310.50">
    <property type="entry name" value="Alpha-D-phosphohexomutase, C-terminal domain"/>
    <property type="match status" value="1"/>
</dbReference>
<accession>A0ABR2YFW1</accession>
<evidence type="ECO:0000259" key="11">
    <source>
        <dbReference type="Pfam" id="PF00408"/>
    </source>
</evidence>
<dbReference type="InterPro" id="IPR005844">
    <property type="entry name" value="A-D-PHexomutase_a/b/a-I"/>
</dbReference>
<feature type="domain" description="Alpha-D-phosphohexomutase alpha/beta/alpha" evidence="12">
    <location>
        <begin position="47"/>
        <end position="89"/>
    </location>
</feature>
<dbReference type="InterPro" id="IPR036900">
    <property type="entry name" value="A-D-PHexomutase_C_sf"/>
</dbReference>
<evidence type="ECO:0000313" key="14">
    <source>
        <dbReference type="EMBL" id="KAK9904678.1"/>
    </source>
</evidence>
<gene>
    <name evidence="14" type="ORF">WJX75_000481</name>
</gene>
<name>A0ABR2YFW1_9CHLO</name>
<dbReference type="Pfam" id="PF02878">
    <property type="entry name" value="PGM_PMM_I"/>
    <property type="match status" value="2"/>
</dbReference>
<evidence type="ECO:0000256" key="5">
    <source>
        <dbReference type="ARBA" id="ARBA00022723"/>
    </source>
</evidence>
<keyword evidence="6 10" id="KW-0460">Magnesium</keyword>
<proteinExistence type="inferred from homology"/>
<evidence type="ECO:0000256" key="9">
    <source>
        <dbReference type="ARBA" id="ARBA00032065"/>
    </source>
</evidence>
<evidence type="ECO:0000313" key="15">
    <source>
        <dbReference type="Proteomes" id="UP001491310"/>
    </source>
</evidence>
<dbReference type="CDD" id="cd03086">
    <property type="entry name" value="PGM3"/>
    <property type="match status" value="1"/>
</dbReference>
<reference evidence="14 15" key="1">
    <citation type="journal article" date="2024" name="Nat. Commun.">
        <title>Phylogenomics reveals the evolutionary origins of lichenization in chlorophyte algae.</title>
        <authorList>
            <person name="Puginier C."/>
            <person name="Libourel C."/>
            <person name="Otte J."/>
            <person name="Skaloud P."/>
            <person name="Haon M."/>
            <person name="Grisel S."/>
            <person name="Petersen M."/>
            <person name="Berrin J.G."/>
            <person name="Delaux P.M."/>
            <person name="Dal Grande F."/>
            <person name="Keller J."/>
        </authorList>
    </citation>
    <scope>NUCLEOTIDE SEQUENCE [LARGE SCALE GENOMIC DNA]</scope>
    <source>
        <strain evidence="14 15">SAG 216-7</strain>
    </source>
</reference>
<sequence length="533" mass="56114">MDLGTLKESCSQYSNPGNVKLTYGTAGFRAEASLLPSTVYRCGLLMAMRALKTGAVTGLVVTASHNPVEDNGVKLVDPTGYMLEQTWEAWANKLAAADDVDGTCTVVQELFQVEDIPYGSGTVMLAHDTRPSADGLVKAAAAGVAAMGSLPIACGLLTTPQLHWMVRQCNAGLKHKEKAYFEALATGFARLVSGHTAPSEGLIVDCANGVGAGKLQVLADRLAPGMAAELRNTSTEAGLNDACGADFLQKERRLPAGFQHVPAGARCASLDGDADRLVYFRRQGSGDEVHLFDGDRIAVLAALLVMDLLKSLPPAEQRPPTVGIVQTAYANGASTEYIHENLKCEVRVTPTGVKHLHTAAEEFDVGVYFEANGHGTVLFSAALVQRLHELGADSGPAKALLALVDMVNQAVGDALSGVLLVEAALRRKNWGLPEWAALYTDLPSRQLKVKVADRSVVTTSDAETRVVTPSCLQHLIDSAVNAAPSGRAFVRPSGTEDVVRVYAEAATQAAADDLARLVARHVHSAAAGVGPPP</sequence>
<comment type="similarity">
    <text evidence="3 10">Belongs to the phosphohexose mutase family.</text>
</comment>
<keyword evidence="7 10" id="KW-0413">Isomerase</keyword>
<evidence type="ECO:0000256" key="3">
    <source>
        <dbReference type="ARBA" id="ARBA00010231"/>
    </source>
</evidence>
<dbReference type="InterPro" id="IPR016055">
    <property type="entry name" value="A-D-PHexomutase_a/b/a-I/II/III"/>
</dbReference>
<dbReference type="Proteomes" id="UP001491310">
    <property type="component" value="Unassembled WGS sequence"/>
</dbReference>
<evidence type="ECO:0000256" key="6">
    <source>
        <dbReference type="ARBA" id="ARBA00022842"/>
    </source>
</evidence>
<keyword evidence="15" id="KW-1185">Reference proteome</keyword>
<feature type="domain" description="Alpha-D-phosphohexomutase alpha/beta/alpha" evidence="12">
    <location>
        <begin position="118"/>
        <end position="171"/>
    </location>
</feature>
<evidence type="ECO:0000256" key="7">
    <source>
        <dbReference type="ARBA" id="ARBA00023235"/>
    </source>
</evidence>
<comment type="pathway">
    <text evidence="2 10">Nucleotide-sugar biosynthesis; UDP-N-acetyl-alpha-D-glucosamine biosynthesis; N-acetyl-alpha-D-glucosamine 1-phosphate from alpha-D-glucosamine 6-phosphate (route I): step 2/2.</text>
</comment>